<evidence type="ECO:0000256" key="3">
    <source>
        <dbReference type="ARBA" id="ARBA00023004"/>
    </source>
</evidence>
<evidence type="ECO:0000256" key="1">
    <source>
        <dbReference type="ARBA" id="ARBA00022617"/>
    </source>
</evidence>
<evidence type="ECO:0000313" key="7">
    <source>
        <dbReference type="EMBL" id="MCW2309823.1"/>
    </source>
</evidence>
<proteinExistence type="predicted"/>
<dbReference type="PROSITE" id="PS51007">
    <property type="entry name" value="CYTC"/>
    <property type="match status" value="1"/>
</dbReference>
<evidence type="ECO:0000259" key="6">
    <source>
        <dbReference type="PROSITE" id="PS51007"/>
    </source>
</evidence>
<dbReference type="Proteomes" id="UP001209755">
    <property type="component" value="Unassembled WGS sequence"/>
</dbReference>
<reference evidence="8" key="1">
    <citation type="submission" date="2023-07" db="EMBL/GenBank/DDBJ databases">
        <title>Genome sequencing of Purple Non-Sulfur Bacteria from various extreme environments.</title>
        <authorList>
            <person name="Mayer M."/>
        </authorList>
    </citation>
    <scope>NUCLEOTIDE SEQUENCE [LARGE SCALE GENOMIC DNA]</scope>
    <source>
        <strain evidence="8">DSM 17935</strain>
    </source>
</reference>
<accession>A0ABT3HHE9</accession>
<keyword evidence="5" id="KW-0732">Signal</keyword>
<dbReference type="EMBL" id="JAOQNS010000014">
    <property type="protein sequence ID" value="MCW2309823.1"/>
    <property type="molecule type" value="Genomic_DNA"/>
</dbReference>
<feature type="domain" description="Cytochrome c" evidence="6">
    <location>
        <begin position="45"/>
        <end position="150"/>
    </location>
</feature>
<dbReference type="InterPro" id="IPR036909">
    <property type="entry name" value="Cyt_c-like_dom_sf"/>
</dbReference>
<evidence type="ECO:0000256" key="2">
    <source>
        <dbReference type="ARBA" id="ARBA00022723"/>
    </source>
</evidence>
<feature type="chain" id="PRO_5045958415" evidence="5">
    <location>
        <begin position="24"/>
        <end position="152"/>
    </location>
</feature>
<dbReference type="InterPro" id="IPR030999">
    <property type="entry name" value="Thiosulf_SoxX"/>
</dbReference>
<dbReference type="Gene3D" id="1.10.760.10">
    <property type="entry name" value="Cytochrome c-like domain"/>
    <property type="match status" value="1"/>
</dbReference>
<comment type="caution">
    <text evidence="7">The sequence shown here is derived from an EMBL/GenBank/DDBJ whole genome shotgun (WGS) entry which is preliminary data.</text>
</comment>
<dbReference type="Pfam" id="PF00034">
    <property type="entry name" value="Cytochrom_C"/>
    <property type="match status" value="1"/>
</dbReference>
<protein>
    <submittedName>
        <fullName evidence="7">Sulfur-oxidizing protein SoxX</fullName>
    </submittedName>
</protein>
<evidence type="ECO:0000313" key="8">
    <source>
        <dbReference type="Proteomes" id="UP001209755"/>
    </source>
</evidence>
<keyword evidence="8" id="KW-1185">Reference proteome</keyword>
<dbReference type="NCBIfam" id="TIGR04485">
    <property type="entry name" value="thiosulf_SoxX"/>
    <property type="match status" value="1"/>
</dbReference>
<dbReference type="RefSeq" id="WP_264603397.1">
    <property type="nucleotide sequence ID" value="NZ_JAOQNS010000014.1"/>
</dbReference>
<keyword evidence="2 4" id="KW-0479">Metal-binding</keyword>
<dbReference type="SUPFAM" id="SSF46626">
    <property type="entry name" value="Cytochrome c"/>
    <property type="match status" value="1"/>
</dbReference>
<organism evidence="7 8">
    <name type="scientific">Rhodobium gokarnense</name>
    <dbReference type="NCBI Taxonomy" id="364296"/>
    <lineage>
        <taxon>Bacteria</taxon>
        <taxon>Pseudomonadati</taxon>
        <taxon>Pseudomonadota</taxon>
        <taxon>Alphaproteobacteria</taxon>
        <taxon>Hyphomicrobiales</taxon>
        <taxon>Rhodobiaceae</taxon>
        <taxon>Rhodobium</taxon>
    </lineage>
</organism>
<dbReference type="InterPro" id="IPR009056">
    <property type="entry name" value="Cyt_c-like_dom"/>
</dbReference>
<feature type="signal peptide" evidence="5">
    <location>
        <begin position="1"/>
        <end position="23"/>
    </location>
</feature>
<keyword evidence="1 4" id="KW-0349">Heme</keyword>
<evidence type="ECO:0000256" key="4">
    <source>
        <dbReference type="PROSITE-ProRule" id="PRU00433"/>
    </source>
</evidence>
<evidence type="ECO:0000256" key="5">
    <source>
        <dbReference type="SAM" id="SignalP"/>
    </source>
</evidence>
<keyword evidence="3 4" id="KW-0408">Iron</keyword>
<sequence length="152" mass="16330">MWKRLKCLAPAVLLVLGAGTASADNSKSYEIVDGGIPVSLTGKPGDPAAGEEAMLNRKLGNCLACHAVTKLKSHPFHGEIGPALDGVADRYSEAQLRLILVNAKKVFDNTMMPAFYKSEGFNRVMDSFAGKSILTAKEVEDVLAYLATFKEQ</sequence>
<gene>
    <name evidence="7" type="ORF">M2319_004182</name>
</gene>
<name>A0ABT3HHE9_9HYPH</name>